<proteinExistence type="predicted"/>
<dbReference type="PATRIC" id="fig|1590.201.peg.976"/>
<dbReference type="AlphaFoldDB" id="A0A162GJ67"/>
<sequence>MQVKQHPYLIQLNKKYQIIQTQILKIRIKNLDLDDDGQVNFDQQSSDTEKLSRVNAALHRLDPQKVYFDDTRSLSDVLKYMMTNHATSDGKVNISTIEGLDNHLDYWIARVTSRVMAHIT</sequence>
<organism evidence="1 2">
    <name type="scientific">Lactiplantibacillus plantarum</name>
    <name type="common">Lactobacillus plantarum</name>
    <dbReference type="NCBI Taxonomy" id="1590"/>
    <lineage>
        <taxon>Bacteria</taxon>
        <taxon>Bacillati</taxon>
        <taxon>Bacillota</taxon>
        <taxon>Bacilli</taxon>
        <taxon>Lactobacillales</taxon>
        <taxon>Lactobacillaceae</taxon>
        <taxon>Lactiplantibacillus</taxon>
    </lineage>
</organism>
<evidence type="ECO:0000313" key="2">
    <source>
        <dbReference type="Proteomes" id="UP000076882"/>
    </source>
</evidence>
<evidence type="ECO:0000313" key="1">
    <source>
        <dbReference type="EMBL" id="KZU95922.1"/>
    </source>
</evidence>
<gene>
    <name evidence="1" type="ORF">Lp19_1201</name>
</gene>
<dbReference type="EMBL" id="LUXM01000024">
    <property type="protein sequence ID" value="KZU95922.1"/>
    <property type="molecule type" value="Genomic_DNA"/>
</dbReference>
<reference evidence="1 2" key="1">
    <citation type="submission" date="2016-03" db="EMBL/GenBank/DDBJ databases">
        <title>Comparative genomics of 54 Lactobacillus plantarum strains reveals genomic uncoupling from niche constraints.</title>
        <authorList>
            <person name="Martino M.E."/>
        </authorList>
    </citation>
    <scope>NUCLEOTIDE SEQUENCE [LARGE SCALE GENOMIC DNA]</scope>
    <source>
        <strain evidence="1 2">19.1</strain>
    </source>
</reference>
<comment type="caution">
    <text evidence="1">The sequence shown here is derived from an EMBL/GenBank/DDBJ whole genome shotgun (WGS) entry which is preliminary data.</text>
</comment>
<accession>A0A162GJ67</accession>
<name>A0A162GJ67_LACPN</name>
<protein>
    <submittedName>
        <fullName evidence="1">Uncharacterized protein</fullName>
    </submittedName>
</protein>
<dbReference type="Proteomes" id="UP000076882">
    <property type="component" value="Unassembled WGS sequence"/>
</dbReference>